<evidence type="ECO:0000313" key="5">
    <source>
        <dbReference type="EMBL" id="MBO0950134.1"/>
    </source>
</evidence>
<gene>
    <name evidence="5" type="ORF">J2I46_16175</name>
</gene>
<keyword evidence="6" id="KW-1185">Reference proteome</keyword>
<evidence type="ECO:0000256" key="3">
    <source>
        <dbReference type="ARBA" id="ARBA00023163"/>
    </source>
</evidence>
<proteinExistence type="predicted"/>
<dbReference type="InterPro" id="IPR018062">
    <property type="entry name" value="HTH_AraC-typ_CS"/>
</dbReference>
<dbReference type="PANTHER" id="PTHR47893:SF1">
    <property type="entry name" value="REGULATORY PROTEIN PCHR"/>
    <property type="match status" value="1"/>
</dbReference>
<dbReference type="PRINTS" id="PR00032">
    <property type="entry name" value="HTHARAC"/>
</dbReference>
<dbReference type="InterPro" id="IPR009057">
    <property type="entry name" value="Homeodomain-like_sf"/>
</dbReference>
<dbReference type="SMART" id="SM00342">
    <property type="entry name" value="HTH_ARAC"/>
    <property type="match status" value="1"/>
</dbReference>
<evidence type="ECO:0000256" key="2">
    <source>
        <dbReference type="ARBA" id="ARBA00023125"/>
    </source>
</evidence>
<feature type="domain" description="HTH araC/xylS-type" evidence="4">
    <location>
        <begin position="231"/>
        <end position="329"/>
    </location>
</feature>
<accession>A0ABS3JJG0</accession>
<dbReference type="RefSeq" id="WP_207330072.1">
    <property type="nucleotide sequence ID" value="NZ_JAFMYW010000004.1"/>
</dbReference>
<dbReference type="Proteomes" id="UP000664628">
    <property type="component" value="Unassembled WGS sequence"/>
</dbReference>
<protein>
    <submittedName>
        <fullName evidence="5">Helix-turn-helix transcriptional regulator</fullName>
    </submittedName>
</protein>
<organism evidence="5 6">
    <name type="scientific">Fibrella forsythiae</name>
    <dbReference type="NCBI Taxonomy" id="2817061"/>
    <lineage>
        <taxon>Bacteria</taxon>
        <taxon>Pseudomonadati</taxon>
        <taxon>Bacteroidota</taxon>
        <taxon>Cytophagia</taxon>
        <taxon>Cytophagales</taxon>
        <taxon>Spirosomataceae</taxon>
        <taxon>Fibrella</taxon>
    </lineage>
</organism>
<dbReference type="Pfam" id="PF12833">
    <property type="entry name" value="HTH_18"/>
    <property type="match status" value="1"/>
</dbReference>
<dbReference type="Gene3D" id="1.10.10.60">
    <property type="entry name" value="Homeodomain-like"/>
    <property type="match status" value="2"/>
</dbReference>
<keyword evidence="2" id="KW-0238">DNA-binding</keyword>
<dbReference type="InterPro" id="IPR020449">
    <property type="entry name" value="Tscrpt_reg_AraC-type_HTH"/>
</dbReference>
<keyword evidence="1" id="KW-0805">Transcription regulation</keyword>
<dbReference type="EMBL" id="JAFMYW010000004">
    <property type="protein sequence ID" value="MBO0950134.1"/>
    <property type="molecule type" value="Genomic_DNA"/>
</dbReference>
<comment type="caution">
    <text evidence="5">The sequence shown here is derived from an EMBL/GenBank/DDBJ whole genome shotgun (WGS) entry which is preliminary data.</text>
</comment>
<dbReference type="InterPro" id="IPR018060">
    <property type="entry name" value="HTH_AraC"/>
</dbReference>
<dbReference type="InterPro" id="IPR053142">
    <property type="entry name" value="PchR_regulatory_protein"/>
</dbReference>
<dbReference type="SUPFAM" id="SSF46689">
    <property type="entry name" value="Homeodomain-like"/>
    <property type="match status" value="2"/>
</dbReference>
<dbReference type="PROSITE" id="PS01124">
    <property type="entry name" value="HTH_ARAC_FAMILY_2"/>
    <property type="match status" value="1"/>
</dbReference>
<evidence type="ECO:0000259" key="4">
    <source>
        <dbReference type="PROSITE" id="PS01124"/>
    </source>
</evidence>
<dbReference type="PANTHER" id="PTHR47893">
    <property type="entry name" value="REGULATORY PROTEIN PCHR"/>
    <property type="match status" value="1"/>
</dbReference>
<keyword evidence="3" id="KW-0804">Transcription</keyword>
<name>A0ABS3JJG0_9BACT</name>
<dbReference type="PROSITE" id="PS00041">
    <property type="entry name" value="HTH_ARAC_FAMILY_1"/>
    <property type="match status" value="1"/>
</dbReference>
<sequence length="342" mass="38307">MEIILRANGVDTCLRQEALKGIDGQPVPFWERQVKVQEAPFGSLVDTQITTGDFFLSHSVFQLNQPIQLLKEVEQEVIQLDFALQGDCLVQPGGKTPRQRFSTGQHNSCYLPQSKSLYTYQAAGLPLDYSAVLIPIDVYRRLVPVEGGSTQPVDALIRQQKAGFGMAKNAPVTSAMDRLIRDIWSSQRTGTLQRLFLEARVLELLMLQLEQMQGVQPVDRTSKQVADRKIQEAREVLDASYVNPPTIIELAKLVGLNEFTLKRGFKEQFGTTILGYITQRRMEDAKRLLLESDETISEVAYWVGYKNPAHFTVAFKQYFGALPSAFRIQGGAGSPALMPINQ</sequence>
<evidence type="ECO:0000313" key="6">
    <source>
        <dbReference type="Proteomes" id="UP000664628"/>
    </source>
</evidence>
<evidence type="ECO:0000256" key="1">
    <source>
        <dbReference type="ARBA" id="ARBA00023015"/>
    </source>
</evidence>
<reference evidence="5 6" key="1">
    <citation type="submission" date="2021-03" db="EMBL/GenBank/DDBJ databases">
        <title>Fibrella sp. HMF5405 genome sequencing and assembly.</title>
        <authorList>
            <person name="Kang H."/>
            <person name="Kim H."/>
            <person name="Bae S."/>
            <person name="Joh K."/>
        </authorList>
    </citation>
    <scope>NUCLEOTIDE SEQUENCE [LARGE SCALE GENOMIC DNA]</scope>
    <source>
        <strain evidence="5 6">HMF5405</strain>
    </source>
</reference>